<name>A0A0D2KXG3_9EURO</name>
<dbReference type="Proteomes" id="UP000053411">
    <property type="component" value="Unassembled WGS sequence"/>
</dbReference>
<feature type="transmembrane region" description="Helical" evidence="1">
    <location>
        <begin position="77"/>
        <end position="102"/>
    </location>
</feature>
<keyword evidence="1" id="KW-0472">Membrane</keyword>
<keyword evidence="1" id="KW-1133">Transmembrane helix</keyword>
<gene>
    <name evidence="2" type="ORF">Z520_03066</name>
</gene>
<dbReference type="GeneID" id="27708812"/>
<keyword evidence="3" id="KW-1185">Reference proteome</keyword>
<dbReference type="VEuPathDB" id="FungiDB:Z520_03066"/>
<dbReference type="OrthoDB" id="10355494at2759"/>
<keyword evidence="1" id="KW-0812">Transmembrane</keyword>
<dbReference type="RefSeq" id="XP_016635636.1">
    <property type="nucleotide sequence ID" value="XM_016773579.1"/>
</dbReference>
<organism evidence="2 3">
    <name type="scientific">Fonsecaea multimorphosa CBS 102226</name>
    <dbReference type="NCBI Taxonomy" id="1442371"/>
    <lineage>
        <taxon>Eukaryota</taxon>
        <taxon>Fungi</taxon>
        <taxon>Dikarya</taxon>
        <taxon>Ascomycota</taxon>
        <taxon>Pezizomycotina</taxon>
        <taxon>Eurotiomycetes</taxon>
        <taxon>Chaetothyriomycetidae</taxon>
        <taxon>Chaetothyriales</taxon>
        <taxon>Herpotrichiellaceae</taxon>
        <taxon>Fonsecaea</taxon>
    </lineage>
</organism>
<sequence>MPNGFLSSQRPTRYQPIYSGGYNDPAYYGSSGEALLALNPSGKGASVAAGNDQDHAYGYPPAQQHEFKRPTDTKKKALYFCLLILTVLVCLGALGVVLALHYTKKKSTKTSDSTH</sequence>
<dbReference type="EMBL" id="KN848065">
    <property type="protein sequence ID" value="KIY01514.1"/>
    <property type="molecule type" value="Genomic_DNA"/>
</dbReference>
<evidence type="ECO:0000313" key="2">
    <source>
        <dbReference type="EMBL" id="KIY01514.1"/>
    </source>
</evidence>
<reference evidence="2 3" key="1">
    <citation type="submission" date="2015-01" db="EMBL/GenBank/DDBJ databases">
        <title>The Genome Sequence of Fonsecaea multimorphosa CBS 102226.</title>
        <authorList>
            <consortium name="The Broad Institute Genomics Platform"/>
            <person name="Cuomo C."/>
            <person name="de Hoog S."/>
            <person name="Gorbushina A."/>
            <person name="Stielow B."/>
            <person name="Teixiera M."/>
            <person name="Abouelleil A."/>
            <person name="Chapman S.B."/>
            <person name="Priest M."/>
            <person name="Young S.K."/>
            <person name="Wortman J."/>
            <person name="Nusbaum C."/>
            <person name="Birren B."/>
        </authorList>
    </citation>
    <scope>NUCLEOTIDE SEQUENCE [LARGE SCALE GENOMIC DNA]</scope>
    <source>
        <strain evidence="2 3">CBS 102226</strain>
    </source>
</reference>
<dbReference type="AlphaFoldDB" id="A0A0D2KXG3"/>
<evidence type="ECO:0000313" key="3">
    <source>
        <dbReference type="Proteomes" id="UP000053411"/>
    </source>
</evidence>
<accession>A0A0D2KXG3</accession>
<protein>
    <submittedName>
        <fullName evidence="2">Uncharacterized protein</fullName>
    </submittedName>
</protein>
<evidence type="ECO:0000256" key="1">
    <source>
        <dbReference type="SAM" id="Phobius"/>
    </source>
</evidence>
<proteinExistence type="predicted"/>